<reference evidence="1 2" key="1">
    <citation type="submission" date="2024-03" db="EMBL/GenBank/DDBJ databases">
        <title>Complete Genome Sequence and Annotation of Ignatzschineria larvae DSM 13226.</title>
        <authorList>
            <person name="Cantrell E."/>
            <person name="Burcham Z.M."/>
        </authorList>
    </citation>
    <scope>NUCLEOTIDE SEQUENCE [LARGE SCALE GENOMIC DNA]</scope>
    <source>
        <strain evidence="1 2">DSM 13226</strain>
    </source>
</reference>
<dbReference type="RefSeq" id="WP_051396130.1">
    <property type="nucleotide sequence ID" value="NZ_AZOD01000009.1"/>
</dbReference>
<protein>
    <submittedName>
        <fullName evidence="1">Phage tail assembly chaperone</fullName>
    </submittedName>
</protein>
<dbReference type="InterPro" id="IPR020351">
    <property type="entry name" value="Phage_TAC_9"/>
</dbReference>
<evidence type="ECO:0000313" key="2">
    <source>
        <dbReference type="Proteomes" id="UP001449178"/>
    </source>
</evidence>
<dbReference type="Pfam" id="PF10876">
    <property type="entry name" value="Phage_TAC_9"/>
    <property type="match status" value="1"/>
</dbReference>
<dbReference type="EMBL" id="CP150637">
    <property type="protein sequence ID" value="WZW87035.1"/>
    <property type="molecule type" value="Genomic_DNA"/>
</dbReference>
<accession>A0ABZ3BYZ8</accession>
<name>A0ABZ3BYZ8_9GAMM</name>
<evidence type="ECO:0000313" key="1">
    <source>
        <dbReference type="EMBL" id="WZW87035.1"/>
    </source>
</evidence>
<proteinExistence type="predicted"/>
<sequence length="135" mass="15494">MEIRIDDITYEFQQSSFFEANRQLKTLTALMKGCFTMQDGKTGFDVGELISNIGSESFANVEKFILHHLTATDENGEKVLFNKPEEINKFFNKHRSHYYQVIFEGLKFHFLGFLPSGLESKISTLNLEEVAGKVM</sequence>
<dbReference type="Proteomes" id="UP001449178">
    <property type="component" value="Chromosome"/>
</dbReference>
<gene>
    <name evidence="1" type="ORF">WMO13_06525</name>
</gene>
<organism evidence="1 2">
    <name type="scientific">Ignatzschineria larvae DSM 13226</name>
    <dbReference type="NCBI Taxonomy" id="1111732"/>
    <lineage>
        <taxon>Bacteria</taxon>
        <taxon>Pseudomonadati</taxon>
        <taxon>Pseudomonadota</taxon>
        <taxon>Gammaproteobacteria</taxon>
        <taxon>Cardiobacteriales</taxon>
        <taxon>Ignatzschineriaceae</taxon>
        <taxon>Ignatzschineria</taxon>
    </lineage>
</organism>
<keyword evidence="2" id="KW-1185">Reference proteome</keyword>